<dbReference type="SUPFAM" id="SSF47384">
    <property type="entry name" value="Homodimeric domain of signal transducing histidine kinase"/>
    <property type="match status" value="1"/>
</dbReference>
<evidence type="ECO:0000256" key="3">
    <source>
        <dbReference type="ARBA" id="ARBA00012438"/>
    </source>
</evidence>
<evidence type="ECO:0000259" key="11">
    <source>
        <dbReference type="PROSITE" id="PS50109"/>
    </source>
</evidence>
<dbReference type="CDD" id="cd00082">
    <property type="entry name" value="HisKA"/>
    <property type="match status" value="1"/>
</dbReference>
<dbReference type="SUPFAM" id="SSF55781">
    <property type="entry name" value="GAF domain-like"/>
    <property type="match status" value="1"/>
</dbReference>
<dbReference type="AlphaFoldDB" id="A0A1H1TMR3"/>
<dbReference type="PRINTS" id="PR00344">
    <property type="entry name" value="BCTRLSENSOR"/>
</dbReference>
<proteinExistence type="predicted"/>
<keyword evidence="8" id="KW-0067">ATP-binding</keyword>
<dbReference type="EC" id="2.7.13.3" evidence="3"/>
<dbReference type="InterPro" id="IPR003594">
    <property type="entry name" value="HATPase_dom"/>
</dbReference>
<dbReference type="Gene3D" id="3.30.450.40">
    <property type="match status" value="1"/>
</dbReference>
<evidence type="ECO:0000256" key="6">
    <source>
        <dbReference type="ARBA" id="ARBA00022741"/>
    </source>
</evidence>
<keyword evidence="13" id="KW-1185">Reference proteome</keyword>
<dbReference type="SMART" id="SM00388">
    <property type="entry name" value="HisKA"/>
    <property type="match status" value="1"/>
</dbReference>
<dbReference type="GO" id="GO:0007234">
    <property type="term" value="P:osmosensory signaling via phosphorelay pathway"/>
    <property type="evidence" value="ECO:0007669"/>
    <property type="project" value="TreeGrafter"/>
</dbReference>
<dbReference type="GO" id="GO:0005524">
    <property type="term" value="F:ATP binding"/>
    <property type="evidence" value="ECO:0007669"/>
    <property type="project" value="UniProtKB-KW"/>
</dbReference>
<comment type="subcellular location">
    <subcellularLocation>
        <location evidence="2">Cell membrane</location>
    </subcellularLocation>
</comment>
<dbReference type="InterPro" id="IPR036097">
    <property type="entry name" value="HisK_dim/P_sf"/>
</dbReference>
<dbReference type="EMBL" id="LT629779">
    <property type="protein sequence ID" value="SDS61553.1"/>
    <property type="molecule type" value="Genomic_DNA"/>
</dbReference>
<dbReference type="InterPro" id="IPR003661">
    <property type="entry name" value="HisK_dim/P_dom"/>
</dbReference>
<accession>A0A1H1TMR3</accession>
<keyword evidence="7" id="KW-0418">Kinase</keyword>
<comment type="catalytic activity">
    <reaction evidence="1">
        <text>ATP + protein L-histidine = ADP + protein N-phospho-L-histidine.</text>
        <dbReference type="EC" id="2.7.13.3"/>
    </reaction>
</comment>
<evidence type="ECO:0000256" key="7">
    <source>
        <dbReference type="ARBA" id="ARBA00022777"/>
    </source>
</evidence>
<evidence type="ECO:0000256" key="4">
    <source>
        <dbReference type="ARBA" id="ARBA00022553"/>
    </source>
</evidence>
<dbReference type="PANTHER" id="PTHR42878:SF7">
    <property type="entry name" value="SENSOR HISTIDINE KINASE GLRK"/>
    <property type="match status" value="1"/>
</dbReference>
<dbReference type="Pfam" id="PF02518">
    <property type="entry name" value="HATPase_c"/>
    <property type="match status" value="1"/>
</dbReference>
<dbReference type="Pfam" id="PF13185">
    <property type="entry name" value="GAF_2"/>
    <property type="match status" value="1"/>
</dbReference>
<evidence type="ECO:0000256" key="10">
    <source>
        <dbReference type="ARBA" id="ARBA00039401"/>
    </source>
</evidence>
<keyword evidence="4" id="KW-0597">Phosphoprotein</keyword>
<dbReference type="GO" id="GO:0000155">
    <property type="term" value="F:phosphorelay sensor kinase activity"/>
    <property type="evidence" value="ECO:0007669"/>
    <property type="project" value="InterPro"/>
</dbReference>
<dbReference type="SUPFAM" id="SSF55874">
    <property type="entry name" value="ATPase domain of HSP90 chaperone/DNA topoisomerase II/histidine kinase"/>
    <property type="match status" value="1"/>
</dbReference>
<dbReference type="Gene3D" id="1.10.287.130">
    <property type="match status" value="1"/>
</dbReference>
<dbReference type="GO" id="GO:0005886">
    <property type="term" value="C:plasma membrane"/>
    <property type="evidence" value="ECO:0007669"/>
    <property type="project" value="UniProtKB-SubCell"/>
</dbReference>
<feature type="domain" description="Histidine kinase" evidence="11">
    <location>
        <begin position="192"/>
        <end position="404"/>
    </location>
</feature>
<evidence type="ECO:0000256" key="8">
    <source>
        <dbReference type="ARBA" id="ARBA00022840"/>
    </source>
</evidence>
<gene>
    <name evidence="12" type="ORF">SAMN04489743_0454</name>
</gene>
<dbReference type="SMART" id="SM00387">
    <property type="entry name" value="HATPase_c"/>
    <property type="match status" value="1"/>
</dbReference>
<evidence type="ECO:0000256" key="1">
    <source>
        <dbReference type="ARBA" id="ARBA00000085"/>
    </source>
</evidence>
<dbReference type="InterPro" id="IPR003018">
    <property type="entry name" value="GAF"/>
</dbReference>
<evidence type="ECO:0000256" key="9">
    <source>
        <dbReference type="ARBA" id="ARBA00023012"/>
    </source>
</evidence>
<dbReference type="CDD" id="cd00075">
    <property type="entry name" value="HATPase"/>
    <property type="match status" value="1"/>
</dbReference>
<dbReference type="GO" id="GO:0030295">
    <property type="term" value="F:protein kinase activator activity"/>
    <property type="evidence" value="ECO:0007669"/>
    <property type="project" value="TreeGrafter"/>
</dbReference>
<reference evidence="13" key="1">
    <citation type="submission" date="2016-10" db="EMBL/GenBank/DDBJ databases">
        <authorList>
            <person name="Varghese N."/>
            <person name="Submissions S."/>
        </authorList>
    </citation>
    <scope>NUCLEOTIDE SEQUENCE [LARGE SCALE GENOMIC DNA]</scope>
    <source>
        <strain evidence="13">IMMIB L-1606</strain>
    </source>
</reference>
<protein>
    <recommendedName>
        <fullName evidence="10">Sensor-like histidine kinase SenX3</fullName>
        <ecNumber evidence="3">2.7.13.3</ecNumber>
    </recommendedName>
</protein>
<dbReference type="GO" id="GO:0000156">
    <property type="term" value="F:phosphorelay response regulator activity"/>
    <property type="evidence" value="ECO:0007669"/>
    <property type="project" value="TreeGrafter"/>
</dbReference>
<dbReference type="Pfam" id="PF00512">
    <property type="entry name" value="HisKA"/>
    <property type="match status" value="1"/>
</dbReference>
<dbReference type="PANTHER" id="PTHR42878">
    <property type="entry name" value="TWO-COMPONENT HISTIDINE KINASE"/>
    <property type="match status" value="1"/>
</dbReference>
<dbReference type="PROSITE" id="PS50109">
    <property type="entry name" value="HIS_KIN"/>
    <property type="match status" value="1"/>
</dbReference>
<dbReference type="Gene3D" id="3.30.565.10">
    <property type="entry name" value="Histidine kinase-like ATPase, C-terminal domain"/>
    <property type="match status" value="1"/>
</dbReference>
<keyword evidence="9" id="KW-0902">Two-component regulatory system</keyword>
<organism evidence="12 13">
    <name type="scientific">Pseudarthrobacter equi</name>
    <dbReference type="NCBI Taxonomy" id="728066"/>
    <lineage>
        <taxon>Bacteria</taxon>
        <taxon>Bacillati</taxon>
        <taxon>Actinomycetota</taxon>
        <taxon>Actinomycetes</taxon>
        <taxon>Micrococcales</taxon>
        <taxon>Micrococcaceae</taxon>
        <taxon>Pseudarthrobacter</taxon>
    </lineage>
</organism>
<name>A0A1H1TMR3_9MICC</name>
<dbReference type="OrthoDB" id="9808408at2"/>
<dbReference type="InterPro" id="IPR036890">
    <property type="entry name" value="HATPase_C_sf"/>
</dbReference>
<evidence type="ECO:0000313" key="12">
    <source>
        <dbReference type="EMBL" id="SDS61553.1"/>
    </source>
</evidence>
<keyword evidence="6" id="KW-0547">Nucleotide-binding</keyword>
<evidence type="ECO:0000313" key="13">
    <source>
        <dbReference type="Proteomes" id="UP000198751"/>
    </source>
</evidence>
<dbReference type="InterPro" id="IPR004358">
    <property type="entry name" value="Sig_transdc_His_kin-like_C"/>
</dbReference>
<dbReference type="InterPro" id="IPR050351">
    <property type="entry name" value="BphY/WalK/GraS-like"/>
</dbReference>
<evidence type="ECO:0000256" key="5">
    <source>
        <dbReference type="ARBA" id="ARBA00022679"/>
    </source>
</evidence>
<sequence length="404" mass="42951">MRVDGLARDAQLVRKGLAVPGPGLEISVPVPSERLQNLVELARTVCGQPVTAINIITEDLQYQVAAAGMEPYLCSREDSMCAVGFLNGESTIVEDASLDPRYSGNPFVDGRRGAVRLYASVPLVADDGFVLGTLCAGAREPGKLSDRQRRGLEILAAEVVEALALEQRAHQLAGALAEAQRSNALLAEFAGRVSHDLRNPLTSILGYVELGQMEAENSPHSQIGQYLDVVASSGQRMLTMVEDVLAYATIGGEVRLAELSLANLVRDVLQDLQASIEARGASVNCDDLSFTGDPVQMRLLLQNLIHNAVAYSRPGVPPVIRVTGRRAGDGTTLRVIDNGKGISAEDRERVLDPLVRLQREDDPPGTGLGLATCARIAAATGGRLEIGPAPEAGTMVTIHLGERS</sequence>
<keyword evidence="5" id="KW-0808">Transferase</keyword>
<dbReference type="InterPro" id="IPR029016">
    <property type="entry name" value="GAF-like_dom_sf"/>
</dbReference>
<dbReference type="Proteomes" id="UP000198751">
    <property type="component" value="Chromosome I"/>
</dbReference>
<dbReference type="InterPro" id="IPR005467">
    <property type="entry name" value="His_kinase_dom"/>
</dbReference>
<evidence type="ECO:0000256" key="2">
    <source>
        <dbReference type="ARBA" id="ARBA00004236"/>
    </source>
</evidence>